<gene>
    <name evidence="3" type="ORF">FB471_5427</name>
</gene>
<dbReference type="EMBL" id="VFML01000001">
    <property type="protein sequence ID" value="TQJ05590.1"/>
    <property type="molecule type" value="Genomic_DNA"/>
</dbReference>
<dbReference type="PANTHER" id="PTHR42879:SF2">
    <property type="entry name" value="3-OXOACYL-[ACYL-CARRIER-PROTEIN] REDUCTASE FABG"/>
    <property type="match status" value="1"/>
</dbReference>
<accession>A0A542DR75</accession>
<evidence type="ECO:0000313" key="3">
    <source>
        <dbReference type="EMBL" id="TQJ05590.1"/>
    </source>
</evidence>
<dbReference type="Proteomes" id="UP000320876">
    <property type="component" value="Unassembled WGS sequence"/>
</dbReference>
<name>A0A542DR75_AMYCI</name>
<comment type="similarity">
    <text evidence="1">Belongs to the short-chain dehydrogenases/reductases (SDR) family.</text>
</comment>
<keyword evidence="4" id="KW-1185">Reference proteome</keyword>
<dbReference type="GO" id="GO:0016491">
    <property type="term" value="F:oxidoreductase activity"/>
    <property type="evidence" value="ECO:0007669"/>
    <property type="project" value="UniProtKB-KW"/>
</dbReference>
<dbReference type="InterPro" id="IPR020904">
    <property type="entry name" value="Sc_DH/Rdtase_CS"/>
</dbReference>
<protein>
    <submittedName>
        <fullName evidence="3">3-oxoacyl-[acyl-carrier protein] reductase</fullName>
    </submittedName>
</protein>
<dbReference type="PRINTS" id="PR00081">
    <property type="entry name" value="GDHRDH"/>
</dbReference>
<evidence type="ECO:0000256" key="1">
    <source>
        <dbReference type="ARBA" id="ARBA00006484"/>
    </source>
</evidence>
<organism evidence="3 4">
    <name type="scientific">Amycolatopsis cihanbeyliensis</name>
    <dbReference type="NCBI Taxonomy" id="1128664"/>
    <lineage>
        <taxon>Bacteria</taxon>
        <taxon>Bacillati</taxon>
        <taxon>Actinomycetota</taxon>
        <taxon>Actinomycetes</taxon>
        <taxon>Pseudonocardiales</taxon>
        <taxon>Pseudonocardiaceae</taxon>
        <taxon>Amycolatopsis</taxon>
    </lineage>
</organism>
<evidence type="ECO:0000313" key="4">
    <source>
        <dbReference type="Proteomes" id="UP000320876"/>
    </source>
</evidence>
<dbReference type="InterPro" id="IPR002347">
    <property type="entry name" value="SDR_fam"/>
</dbReference>
<evidence type="ECO:0000256" key="2">
    <source>
        <dbReference type="ARBA" id="ARBA00023002"/>
    </source>
</evidence>
<dbReference type="PRINTS" id="PR00080">
    <property type="entry name" value="SDRFAMILY"/>
</dbReference>
<proteinExistence type="inferred from homology"/>
<dbReference type="Gene3D" id="3.40.50.720">
    <property type="entry name" value="NAD(P)-binding Rossmann-like Domain"/>
    <property type="match status" value="1"/>
</dbReference>
<comment type="caution">
    <text evidence="3">The sequence shown here is derived from an EMBL/GenBank/DDBJ whole genome shotgun (WGS) entry which is preliminary data.</text>
</comment>
<dbReference type="Pfam" id="PF13561">
    <property type="entry name" value="adh_short_C2"/>
    <property type="match status" value="1"/>
</dbReference>
<dbReference type="PROSITE" id="PS00061">
    <property type="entry name" value="ADH_SHORT"/>
    <property type="match status" value="1"/>
</dbReference>
<dbReference type="RefSeq" id="WP_142001095.1">
    <property type="nucleotide sequence ID" value="NZ_VFML01000001.1"/>
</dbReference>
<reference evidence="3 4" key="1">
    <citation type="submission" date="2019-06" db="EMBL/GenBank/DDBJ databases">
        <title>Sequencing the genomes of 1000 actinobacteria strains.</title>
        <authorList>
            <person name="Klenk H.-P."/>
        </authorList>
    </citation>
    <scope>NUCLEOTIDE SEQUENCE [LARGE SCALE GENOMIC DNA]</scope>
    <source>
        <strain evidence="3 4">DSM 45679</strain>
    </source>
</reference>
<dbReference type="PANTHER" id="PTHR42879">
    <property type="entry name" value="3-OXOACYL-(ACYL-CARRIER-PROTEIN) REDUCTASE"/>
    <property type="match status" value="1"/>
</dbReference>
<dbReference type="InterPro" id="IPR050259">
    <property type="entry name" value="SDR"/>
</dbReference>
<dbReference type="InterPro" id="IPR036291">
    <property type="entry name" value="NAD(P)-bd_dom_sf"/>
</dbReference>
<dbReference type="GO" id="GO:0032787">
    <property type="term" value="P:monocarboxylic acid metabolic process"/>
    <property type="evidence" value="ECO:0007669"/>
    <property type="project" value="UniProtKB-ARBA"/>
</dbReference>
<sequence length="248" mass="25520">MPGRDRVALVTGAARGLGAAIARELHAGGTRVAVLDLDEAGAVRLAEELDPESGTAVPLAADVNDAAGVDAALTELETRWHAPDILVNNAARTATGSVWDIELEEWDAVLGTNLRSVLIATRRCAPAMRERGWGRIVNMASLAGQQGGLVAGAHYAAAKAGVLVLTKIFARDLAASGVTVNAVAPAAVRTPVMDDMDEAELERAAATIPVGRLGTAGEVAALVAHLCAERSGYLTGTTVDINGGVFMR</sequence>
<dbReference type="SUPFAM" id="SSF51735">
    <property type="entry name" value="NAD(P)-binding Rossmann-fold domains"/>
    <property type="match status" value="1"/>
</dbReference>
<dbReference type="FunFam" id="3.40.50.720:FF:000173">
    <property type="entry name" value="3-oxoacyl-[acyl-carrier protein] reductase"/>
    <property type="match status" value="1"/>
</dbReference>
<keyword evidence="2" id="KW-0560">Oxidoreductase</keyword>
<dbReference type="AlphaFoldDB" id="A0A542DR75"/>
<dbReference type="OrthoDB" id="9804774at2"/>